<accession>X1E2W4</accession>
<feature type="non-terminal residue" evidence="1">
    <location>
        <position position="290"/>
    </location>
</feature>
<reference evidence="1" key="1">
    <citation type="journal article" date="2014" name="Front. Microbiol.">
        <title>High frequency of phylogenetically diverse reductive dehalogenase-homologous genes in deep subseafloor sedimentary metagenomes.</title>
        <authorList>
            <person name="Kawai M."/>
            <person name="Futagami T."/>
            <person name="Toyoda A."/>
            <person name="Takaki Y."/>
            <person name="Nishi S."/>
            <person name="Hori S."/>
            <person name="Arai W."/>
            <person name="Tsubouchi T."/>
            <person name="Morono Y."/>
            <person name="Uchiyama I."/>
            <person name="Ito T."/>
            <person name="Fujiyama A."/>
            <person name="Inagaki F."/>
            <person name="Takami H."/>
        </authorList>
    </citation>
    <scope>NUCLEOTIDE SEQUENCE</scope>
    <source>
        <strain evidence="1">Expedition CK06-06</strain>
    </source>
</reference>
<dbReference type="EMBL" id="BARU01005161">
    <property type="protein sequence ID" value="GAH27606.1"/>
    <property type="molecule type" value="Genomic_DNA"/>
</dbReference>
<protein>
    <submittedName>
        <fullName evidence="1">Uncharacterized protein</fullName>
    </submittedName>
</protein>
<dbReference type="AlphaFoldDB" id="X1E2W4"/>
<comment type="caution">
    <text evidence="1">The sequence shown here is derived from an EMBL/GenBank/DDBJ whole genome shotgun (WGS) entry which is preliminary data.</text>
</comment>
<proteinExistence type="predicted"/>
<name>X1E2W4_9ZZZZ</name>
<sequence length="290" mass="33272">MKNKQKLTAIMIISLFLVSMNYFNPENPLRELSEENQINEQIDEQLNDSKLIENSIIEPPIRFIIDYNQIYPGETVKTAIEFTKNTFNPDETRITCNEPNDVVDETWHNYGYLYEDDGNFFEISYEWGTPDDYQDFVIDLRIYCGSSGVLSWRDMRAYAANTGAAQTADADGDLTVTSSILDNEGYLHLSLNVRGTDTQAFLYFSYIDSTGYHTLESESATGTIGDTRILLLEIDMLYFQRDTIINNIRSEIRYTSPMTKTISTDIPSIPHAKEIRVYTDFDYSSKSHSS</sequence>
<organism evidence="1">
    <name type="scientific">marine sediment metagenome</name>
    <dbReference type="NCBI Taxonomy" id="412755"/>
    <lineage>
        <taxon>unclassified sequences</taxon>
        <taxon>metagenomes</taxon>
        <taxon>ecological metagenomes</taxon>
    </lineage>
</organism>
<evidence type="ECO:0000313" key="1">
    <source>
        <dbReference type="EMBL" id="GAH27606.1"/>
    </source>
</evidence>
<gene>
    <name evidence="1" type="ORF">S03H2_09974</name>
</gene>